<keyword evidence="2" id="KW-0812">Transmembrane</keyword>
<evidence type="ECO:0000256" key="2">
    <source>
        <dbReference type="SAM" id="Phobius"/>
    </source>
</evidence>
<dbReference type="GO" id="GO:0019354">
    <property type="term" value="P:siroheme biosynthetic process"/>
    <property type="evidence" value="ECO:0007669"/>
    <property type="project" value="TreeGrafter"/>
</dbReference>
<gene>
    <name evidence="4" type="primary">cysG</name>
    <name evidence="4" type="ordered locus">ZICARI_141</name>
</gene>
<evidence type="ECO:0000256" key="1">
    <source>
        <dbReference type="ARBA" id="ARBA00023244"/>
    </source>
</evidence>
<dbReference type="AlphaFoldDB" id="E0TIX3"/>
<protein>
    <submittedName>
        <fullName evidence="4">Putative uroporphyrin-III C-methyltransferase</fullName>
    </submittedName>
</protein>
<dbReference type="GO" id="GO:0004851">
    <property type="term" value="F:uroporphyrin-III C-methyltransferase activity"/>
    <property type="evidence" value="ECO:0007669"/>
    <property type="project" value="TreeGrafter"/>
</dbReference>
<dbReference type="InterPro" id="IPR014777">
    <property type="entry name" value="4pyrrole_Mease_sub1"/>
</dbReference>
<dbReference type="GO" id="GO:0032259">
    <property type="term" value="P:methylation"/>
    <property type="evidence" value="ECO:0007669"/>
    <property type="project" value="UniProtKB-KW"/>
</dbReference>
<dbReference type="KEGG" id="zin:ZICARI_141"/>
<dbReference type="Proteomes" id="UP000001303">
    <property type="component" value="Chromosome"/>
</dbReference>
<sequence>MINNFFYKKIYFIGAGPGISNFINLKALKYLIFSNIILFDFLITKKNIYSSIYSIKISIGKRIGKKNIFQNNINNLIKFYYFKYNKISRFKGGNPIIFSNIKSEVNILKILNINYLIIPGLNSGLSSLSLFFNIFNNIFFRFIILFTFKKKNIKNIFNFINNFILVKYMFRNKIKILLKNLILNGYNLNNFLFLIENISLKKERIFYIKIINIINYLNFFFSPLILFIKIN</sequence>
<accession>E0TIX3</accession>
<dbReference type="EMBL" id="CP002161">
    <property type="protein sequence ID" value="ADM89750.1"/>
    <property type="molecule type" value="Genomic_DNA"/>
</dbReference>
<feature type="domain" description="Tetrapyrrole methylase" evidence="3">
    <location>
        <begin position="9"/>
        <end position="131"/>
    </location>
</feature>
<evidence type="ECO:0000259" key="3">
    <source>
        <dbReference type="Pfam" id="PF00590"/>
    </source>
</evidence>
<feature type="transmembrane region" description="Helical" evidence="2">
    <location>
        <begin position="130"/>
        <end position="148"/>
    </location>
</feature>
<dbReference type="STRING" id="871271.ZICARI_141"/>
<proteinExistence type="predicted"/>
<organism evidence="4 5">
    <name type="scientific">Zinderia insecticola (strain CARI)</name>
    <dbReference type="NCBI Taxonomy" id="871271"/>
    <lineage>
        <taxon>Bacteria</taxon>
        <taxon>Pseudomonadati</taxon>
        <taxon>Pseudomonadota</taxon>
        <taxon>Betaproteobacteria</taxon>
        <taxon>Burkholderiales</taxon>
        <taxon>Oxalobacteraceae</taxon>
        <taxon>Candidatus Zinderia</taxon>
    </lineage>
</organism>
<dbReference type="PANTHER" id="PTHR45790:SF3">
    <property type="entry name" value="S-ADENOSYL-L-METHIONINE-DEPENDENT UROPORPHYRINOGEN III METHYLTRANSFERASE, CHLOROPLASTIC"/>
    <property type="match status" value="1"/>
</dbReference>
<keyword evidence="1" id="KW-0627">Porphyrin biosynthesis</keyword>
<evidence type="ECO:0000313" key="5">
    <source>
        <dbReference type="Proteomes" id="UP000001303"/>
    </source>
</evidence>
<evidence type="ECO:0000313" key="4">
    <source>
        <dbReference type="EMBL" id="ADM89750.1"/>
    </source>
</evidence>
<dbReference type="Pfam" id="PF00590">
    <property type="entry name" value="TP_methylase"/>
    <property type="match status" value="1"/>
</dbReference>
<feature type="transmembrane region" description="Helical" evidence="2">
    <location>
        <begin position="207"/>
        <end position="228"/>
    </location>
</feature>
<dbReference type="SUPFAM" id="SSF53790">
    <property type="entry name" value="Tetrapyrrole methylase"/>
    <property type="match status" value="1"/>
</dbReference>
<reference evidence="4 5" key="1">
    <citation type="journal article" date="2010" name="Genome Biol. Evol.">
        <title>Functional convergence in reduced genomes of bacterial symbionts spanning 200 My of evolution.</title>
        <authorList>
            <person name="McCutcheon J.P."/>
            <person name="Moran N.A."/>
        </authorList>
    </citation>
    <scope>NUCLEOTIDE SEQUENCE [LARGE SCALE GENOMIC DNA]</scope>
    <source>
        <strain evidence="4 5">CARI</strain>
    </source>
</reference>
<dbReference type="HOGENOM" id="CLU_1199423_0_0_4"/>
<keyword evidence="4" id="KW-0808">Transferase</keyword>
<name>E0TIX3_ZINIC</name>
<dbReference type="InterPro" id="IPR000878">
    <property type="entry name" value="4pyrrol_Mease"/>
</dbReference>
<dbReference type="Gene3D" id="3.40.1010.10">
    <property type="entry name" value="Cobalt-precorrin-4 Transmethylase, Domain 1"/>
    <property type="match status" value="1"/>
</dbReference>
<keyword evidence="2" id="KW-1133">Transmembrane helix</keyword>
<dbReference type="PANTHER" id="PTHR45790">
    <property type="entry name" value="SIROHEME SYNTHASE-RELATED"/>
    <property type="match status" value="1"/>
</dbReference>
<dbReference type="InterPro" id="IPR035996">
    <property type="entry name" value="4pyrrol_Methylase_sf"/>
</dbReference>
<feature type="transmembrane region" description="Helical" evidence="2">
    <location>
        <begin position="176"/>
        <end position="195"/>
    </location>
</feature>
<keyword evidence="2" id="KW-0472">Membrane</keyword>
<reference key="2">
    <citation type="submission" date="2010-08" db="EMBL/GenBank/DDBJ databases">
        <title>Functional convergence in reduced genomes of bacterial symbionts spanning 200 million years of evolution.</title>
        <authorList>
            <person name="McCutcheon J.P."/>
            <person name="Moran N.A."/>
        </authorList>
    </citation>
    <scope>NUCLEOTIDE SEQUENCE</scope>
    <source>
        <strain>CARI</strain>
    </source>
</reference>
<keyword evidence="5" id="KW-1185">Reference proteome</keyword>
<keyword evidence="4" id="KW-0489">Methyltransferase</keyword>
<dbReference type="InterPro" id="IPR050161">
    <property type="entry name" value="Siro_Cobalamin_biosynth"/>
</dbReference>
<feature type="transmembrane region" description="Helical" evidence="2">
    <location>
        <begin position="27"/>
        <end position="44"/>
    </location>
</feature>